<name>A0AAD8M8M4_9APIA</name>
<keyword evidence="3" id="KW-1185">Reference proteome</keyword>
<dbReference type="Gene3D" id="3.80.10.10">
    <property type="entry name" value="Ribonuclease Inhibitor"/>
    <property type="match status" value="1"/>
</dbReference>
<accession>A0AAD8M8M4</accession>
<dbReference type="EMBL" id="JAUIZM010000009">
    <property type="protein sequence ID" value="KAK1363168.1"/>
    <property type="molecule type" value="Genomic_DNA"/>
</dbReference>
<dbReference type="InterPro" id="IPR032675">
    <property type="entry name" value="LRR_dom_sf"/>
</dbReference>
<dbReference type="Gene3D" id="1.20.1280.50">
    <property type="match status" value="1"/>
</dbReference>
<dbReference type="CDD" id="cd22164">
    <property type="entry name" value="F-box_AtSKIP19-like"/>
    <property type="match status" value="1"/>
</dbReference>
<dbReference type="Proteomes" id="UP001237642">
    <property type="component" value="Unassembled WGS sequence"/>
</dbReference>
<dbReference type="Pfam" id="PF12937">
    <property type="entry name" value="F-box-like"/>
    <property type="match status" value="1"/>
</dbReference>
<evidence type="ECO:0000313" key="3">
    <source>
        <dbReference type="Proteomes" id="UP001237642"/>
    </source>
</evidence>
<evidence type="ECO:0000313" key="2">
    <source>
        <dbReference type="EMBL" id="KAK1363168.1"/>
    </source>
</evidence>
<dbReference type="AlphaFoldDB" id="A0AAD8M8M4"/>
<reference evidence="2" key="2">
    <citation type="submission" date="2023-05" db="EMBL/GenBank/DDBJ databases">
        <authorList>
            <person name="Schelkunov M.I."/>
        </authorList>
    </citation>
    <scope>NUCLEOTIDE SEQUENCE</scope>
    <source>
        <strain evidence="2">Hsosn_3</strain>
        <tissue evidence="2">Leaf</tissue>
    </source>
</reference>
<dbReference type="SUPFAM" id="SSF52047">
    <property type="entry name" value="RNI-like"/>
    <property type="match status" value="1"/>
</dbReference>
<dbReference type="InterPro" id="IPR001810">
    <property type="entry name" value="F-box_dom"/>
</dbReference>
<organism evidence="2 3">
    <name type="scientific">Heracleum sosnowskyi</name>
    <dbReference type="NCBI Taxonomy" id="360622"/>
    <lineage>
        <taxon>Eukaryota</taxon>
        <taxon>Viridiplantae</taxon>
        <taxon>Streptophyta</taxon>
        <taxon>Embryophyta</taxon>
        <taxon>Tracheophyta</taxon>
        <taxon>Spermatophyta</taxon>
        <taxon>Magnoliopsida</taxon>
        <taxon>eudicotyledons</taxon>
        <taxon>Gunneridae</taxon>
        <taxon>Pentapetalae</taxon>
        <taxon>asterids</taxon>
        <taxon>campanulids</taxon>
        <taxon>Apiales</taxon>
        <taxon>Apiaceae</taxon>
        <taxon>Apioideae</taxon>
        <taxon>apioid superclade</taxon>
        <taxon>Tordylieae</taxon>
        <taxon>Tordyliinae</taxon>
        <taxon>Heracleum</taxon>
    </lineage>
</organism>
<reference evidence="2" key="1">
    <citation type="submission" date="2023-02" db="EMBL/GenBank/DDBJ databases">
        <title>Genome of toxic invasive species Heracleum sosnowskyi carries increased number of genes despite the absence of recent whole-genome duplications.</title>
        <authorList>
            <person name="Schelkunov M."/>
            <person name="Shtratnikova V."/>
            <person name="Makarenko M."/>
            <person name="Klepikova A."/>
            <person name="Omelchenko D."/>
            <person name="Novikova G."/>
            <person name="Obukhova E."/>
            <person name="Bogdanov V."/>
            <person name="Penin A."/>
            <person name="Logacheva M."/>
        </authorList>
    </citation>
    <scope>NUCLEOTIDE SEQUENCE</scope>
    <source>
        <strain evidence="2">Hsosn_3</strain>
        <tissue evidence="2">Leaf</tissue>
    </source>
</reference>
<feature type="domain" description="F-box" evidence="1">
    <location>
        <begin position="12"/>
        <end position="58"/>
    </location>
</feature>
<dbReference type="SMART" id="SM00256">
    <property type="entry name" value="FBOX"/>
    <property type="match status" value="1"/>
</dbReference>
<dbReference type="PANTHER" id="PTHR38926:SF2">
    <property type="entry name" value="F-BOX_LRR-REPEAT PROTEIN 21-RELATED"/>
    <property type="match status" value="1"/>
</dbReference>
<protein>
    <submittedName>
        <fullName evidence="2">F-box/LRR-repeat protein 23</fullName>
    </submittedName>
</protein>
<proteinExistence type="predicted"/>
<sequence>MTTTSLSPAARTGNWSELPPELLTPILQRGGAFLMLSARKVCKAWHRICSDPDLWRVLDLRCSGYGYGLPLETMARQAVDLSCGQLVDLTIALWATDRLLLYISQRSSQLRRLHLISSVNFTYLGLVEVVKRLPLLEELHFHRIFISDKVIEAAGQCCPQLKSFKLTSSRKRDQCMRCDEEAEAVAKNMPGLRHLQLIANPMYETGLQAILDNCPHLESLDILLPELY</sequence>
<dbReference type="PROSITE" id="PS50181">
    <property type="entry name" value="FBOX"/>
    <property type="match status" value="1"/>
</dbReference>
<gene>
    <name evidence="2" type="ORF">POM88_038729</name>
</gene>
<evidence type="ECO:0000259" key="1">
    <source>
        <dbReference type="PROSITE" id="PS50181"/>
    </source>
</evidence>
<comment type="caution">
    <text evidence="2">The sequence shown here is derived from an EMBL/GenBank/DDBJ whole genome shotgun (WGS) entry which is preliminary data.</text>
</comment>
<dbReference type="PANTHER" id="PTHR38926">
    <property type="entry name" value="F-BOX DOMAIN CONTAINING PROTEIN, EXPRESSED"/>
    <property type="match status" value="1"/>
</dbReference>